<dbReference type="Proteomes" id="UP000381693">
    <property type="component" value="Unassembled WGS sequence"/>
</dbReference>
<dbReference type="AlphaFoldDB" id="A0A5E6MQE9"/>
<feature type="region of interest" description="Disordered" evidence="1">
    <location>
        <begin position="184"/>
        <end position="220"/>
    </location>
</feature>
<feature type="compositionally biased region" description="Polar residues" evidence="1">
    <location>
        <begin position="184"/>
        <end position="202"/>
    </location>
</feature>
<sequence>MSLAWARWCSIHVRTPQVTVNRSSGRSRIALAVSSTETAGWSPRRTTRNTISTLSPSRRNWPWRLPCIAHVWAKSGELLVIRIFIDAAGLFSWIGKDPWFADRDPLGGEDLLERRIARSRYAALFVSERNFYSRHRSQSRPGFLGRKGGMAVLSFFSRAGPRRKAKAATKRAWIRLGSWESIGRSSKTSGGFRNVRSPSVSSFPCRRGPLPREKDPLPQSGNQRFLSSIQESADPFTEDAVQEALFGPWQYNDENHSLGWDPQAQRLPALRNKLPERDRSNRSVRAVVFLATKALPLFPCFVRGGKLSTTGFYREGEEDWFSWPIWRVPMSVKTLGSLLAERFTADLRRRWRDEELLGTSVYSASSWQEPA</sequence>
<name>A0A5E6MQE9_9BACT</name>
<organism evidence="2 3">
    <name type="scientific">Methylacidimicrobium cyclopophantes</name>
    <dbReference type="NCBI Taxonomy" id="1041766"/>
    <lineage>
        <taxon>Bacteria</taxon>
        <taxon>Pseudomonadati</taxon>
        <taxon>Verrucomicrobiota</taxon>
        <taxon>Methylacidimicrobium</taxon>
    </lineage>
</organism>
<evidence type="ECO:0000256" key="1">
    <source>
        <dbReference type="SAM" id="MobiDB-lite"/>
    </source>
</evidence>
<keyword evidence="3" id="KW-1185">Reference proteome</keyword>
<accession>A0A5E6MQE9</accession>
<comment type="caution">
    <text evidence="2">The sequence shown here is derived from an EMBL/GenBank/DDBJ whole genome shotgun (WGS) entry which is preliminary data.</text>
</comment>
<evidence type="ECO:0000313" key="2">
    <source>
        <dbReference type="EMBL" id="VVM08360.1"/>
    </source>
</evidence>
<protein>
    <submittedName>
        <fullName evidence="2">Uncharacterized protein</fullName>
    </submittedName>
</protein>
<dbReference type="EMBL" id="CABFUZ020000247">
    <property type="protein sequence ID" value="VVM08360.1"/>
    <property type="molecule type" value="Genomic_DNA"/>
</dbReference>
<gene>
    <name evidence="2" type="ORF">MAMC_02070</name>
</gene>
<proteinExistence type="predicted"/>
<reference evidence="2" key="1">
    <citation type="submission" date="2019-09" db="EMBL/GenBank/DDBJ databases">
        <authorList>
            <person name="Cremers G."/>
        </authorList>
    </citation>
    <scope>NUCLEOTIDE SEQUENCE [LARGE SCALE GENOMIC DNA]</scope>
    <source>
        <strain evidence="2">3B</strain>
    </source>
</reference>
<evidence type="ECO:0000313" key="3">
    <source>
        <dbReference type="Proteomes" id="UP000381693"/>
    </source>
</evidence>